<dbReference type="PROSITE" id="PS00028">
    <property type="entry name" value="ZINC_FINGER_C2H2_1"/>
    <property type="match status" value="2"/>
</dbReference>
<name>A0A195D733_9HYME</name>
<dbReference type="EMBL" id="KQ976750">
    <property type="protein sequence ID" value="KYN08686.1"/>
    <property type="molecule type" value="Genomic_DNA"/>
</dbReference>
<gene>
    <name evidence="6" type="ORF">ALC62_00357</name>
</gene>
<dbReference type="PANTHER" id="PTHR23235">
    <property type="entry name" value="KRUEPPEL-LIKE TRANSCRIPTION FACTOR"/>
    <property type="match status" value="1"/>
</dbReference>
<evidence type="ECO:0000256" key="4">
    <source>
        <dbReference type="PROSITE-ProRule" id="PRU00042"/>
    </source>
</evidence>
<protein>
    <submittedName>
        <fullName evidence="6">Transcription factor Sp3</fullName>
    </submittedName>
</protein>
<evidence type="ECO:0000313" key="6">
    <source>
        <dbReference type="EMBL" id="KYN08686.1"/>
    </source>
</evidence>
<keyword evidence="1" id="KW-0479">Metal-binding</keyword>
<dbReference type="Pfam" id="PF00096">
    <property type="entry name" value="zf-C2H2"/>
    <property type="match status" value="2"/>
</dbReference>
<dbReference type="PANTHER" id="PTHR23235:SF120">
    <property type="entry name" value="KRUPPEL-LIKE FACTOR 15"/>
    <property type="match status" value="1"/>
</dbReference>
<sequence>IFYLQTFIETIPSSMPDTTRITNMVVSQDLSTQHNNNVNHMKQEYNFYKQGYDYITPNNYHFQSNNDLTSIILPNSTRQEDTKYRPSSYTLSDTSIYRHHGAAYKESCESLMSHNSTHTAMLMPEVMTDTSLTRQRCHCHQFAAVNPIHQYYHSSNPSLSQELSEEVTNSYQNILENNHSMESSEFQLPDFVHKPNKINRMKCKCPNCVMKEDDTPLVRINDGKRQHICHVSGCGKVYGKSSHLKAHIRMHNGERPYSCNWPSCNKRFTRSDELQRHYRTHTGEKKFLCLKCHKKFMRSDHLNKHGVSVILFNTAIMIFDLPLVDGATVNGRGRRSAIKGAARHTTLLTPQPGLEIRDTTDKIVSNRENPVAAVADYGDTIGRGEMRPVRSSRRCNDVTTLERTEEHRGVTRLQWYRRKEYEMNGRRK</sequence>
<evidence type="ECO:0000256" key="2">
    <source>
        <dbReference type="ARBA" id="ARBA00022771"/>
    </source>
</evidence>
<dbReference type="FunFam" id="3.30.160.60:FF:000007">
    <property type="entry name" value="Basic krueppel-like factor 3"/>
    <property type="match status" value="1"/>
</dbReference>
<dbReference type="InterPro" id="IPR013087">
    <property type="entry name" value="Znf_C2H2_type"/>
</dbReference>
<organism evidence="6 7">
    <name type="scientific">Cyphomyrmex costatus</name>
    <dbReference type="NCBI Taxonomy" id="456900"/>
    <lineage>
        <taxon>Eukaryota</taxon>
        <taxon>Metazoa</taxon>
        <taxon>Ecdysozoa</taxon>
        <taxon>Arthropoda</taxon>
        <taxon>Hexapoda</taxon>
        <taxon>Insecta</taxon>
        <taxon>Pterygota</taxon>
        <taxon>Neoptera</taxon>
        <taxon>Endopterygota</taxon>
        <taxon>Hymenoptera</taxon>
        <taxon>Apocrita</taxon>
        <taxon>Aculeata</taxon>
        <taxon>Formicoidea</taxon>
        <taxon>Formicidae</taxon>
        <taxon>Myrmicinae</taxon>
        <taxon>Cyphomyrmex</taxon>
    </lineage>
</organism>
<evidence type="ECO:0000259" key="5">
    <source>
        <dbReference type="PROSITE" id="PS50157"/>
    </source>
</evidence>
<dbReference type="SMART" id="SM00355">
    <property type="entry name" value="ZnF_C2H2"/>
    <property type="match status" value="2"/>
</dbReference>
<dbReference type="PROSITE" id="PS50157">
    <property type="entry name" value="ZINC_FINGER_C2H2_2"/>
    <property type="match status" value="2"/>
</dbReference>
<dbReference type="GO" id="GO:0000978">
    <property type="term" value="F:RNA polymerase II cis-regulatory region sequence-specific DNA binding"/>
    <property type="evidence" value="ECO:0007669"/>
    <property type="project" value="TreeGrafter"/>
</dbReference>
<keyword evidence="3" id="KW-0862">Zinc</keyword>
<feature type="non-terminal residue" evidence="6">
    <location>
        <position position="1"/>
    </location>
</feature>
<dbReference type="STRING" id="456900.A0A195D733"/>
<evidence type="ECO:0000313" key="7">
    <source>
        <dbReference type="Proteomes" id="UP000078542"/>
    </source>
</evidence>
<dbReference type="GO" id="GO:0008270">
    <property type="term" value="F:zinc ion binding"/>
    <property type="evidence" value="ECO:0007669"/>
    <property type="project" value="UniProtKB-KW"/>
</dbReference>
<evidence type="ECO:0000256" key="3">
    <source>
        <dbReference type="ARBA" id="ARBA00022833"/>
    </source>
</evidence>
<keyword evidence="2 4" id="KW-0863">Zinc-finger</keyword>
<dbReference type="Gene3D" id="3.30.160.60">
    <property type="entry name" value="Classic Zinc Finger"/>
    <property type="match status" value="3"/>
</dbReference>
<dbReference type="InterPro" id="IPR036236">
    <property type="entry name" value="Znf_C2H2_sf"/>
</dbReference>
<dbReference type="AlphaFoldDB" id="A0A195D733"/>
<accession>A0A195D733</accession>
<keyword evidence="7" id="KW-1185">Reference proteome</keyword>
<dbReference type="GO" id="GO:0000981">
    <property type="term" value="F:DNA-binding transcription factor activity, RNA polymerase II-specific"/>
    <property type="evidence" value="ECO:0007669"/>
    <property type="project" value="TreeGrafter"/>
</dbReference>
<dbReference type="SUPFAM" id="SSF57667">
    <property type="entry name" value="beta-beta-alpha zinc fingers"/>
    <property type="match status" value="1"/>
</dbReference>
<dbReference type="Proteomes" id="UP000078542">
    <property type="component" value="Unassembled WGS sequence"/>
</dbReference>
<feature type="domain" description="C2H2-type" evidence="5">
    <location>
        <begin position="257"/>
        <end position="286"/>
    </location>
</feature>
<feature type="domain" description="C2H2-type" evidence="5">
    <location>
        <begin position="227"/>
        <end position="256"/>
    </location>
</feature>
<evidence type="ECO:0000256" key="1">
    <source>
        <dbReference type="ARBA" id="ARBA00022723"/>
    </source>
</evidence>
<proteinExistence type="predicted"/>
<reference evidence="6 7" key="1">
    <citation type="submission" date="2016-03" db="EMBL/GenBank/DDBJ databases">
        <title>Cyphomyrmex costatus WGS genome.</title>
        <authorList>
            <person name="Nygaard S."/>
            <person name="Hu H."/>
            <person name="Boomsma J."/>
            <person name="Zhang G."/>
        </authorList>
    </citation>
    <scope>NUCLEOTIDE SEQUENCE [LARGE SCALE GENOMIC DNA]</scope>
    <source>
        <strain evidence="6">MS0001</strain>
        <tissue evidence="6">Whole body</tissue>
    </source>
</reference>